<protein>
    <submittedName>
        <fullName evidence="1">Uncharacterized protein</fullName>
    </submittedName>
</protein>
<reference evidence="1" key="2">
    <citation type="journal article" date="2015" name="Data Brief">
        <title>Shoot transcriptome of the giant reed, Arundo donax.</title>
        <authorList>
            <person name="Barrero R.A."/>
            <person name="Guerrero F.D."/>
            <person name="Moolhuijzen P."/>
            <person name="Goolsby J.A."/>
            <person name="Tidwell J."/>
            <person name="Bellgard S.E."/>
            <person name="Bellgard M.I."/>
        </authorList>
    </citation>
    <scope>NUCLEOTIDE SEQUENCE</scope>
    <source>
        <tissue evidence="1">Shoot tissue taken approximately 20 cm above the soil surface</tissue>
    </source>
</reference>
<evidence type="ECO:0000313" key="1">
    <source>
        <dbReference type="EMBL" id="JAD89700.1"/>
    </source>
</evidence>
<dbReference type="AlphaFoldDB" id="A0A0A9DVM6"/>
<dbReference type="EMBL" id="GBRH01208195">
    <property type="protein sequence ID" value="JAD89700.1"/>
    <property type="molecule type" value="Transcribed_RNA"/>
</dbReference>
<reference evidence="1" key="1">
    <citation type="submission" date="2014-09" db="EMBL/GenBank/DDBJ databases">
        <authorList>
            <person name="Magalhaes I.L.F."/>
            <person name="Oliveira U."/>
            <person name="Santos F.R."/>
            <person name="Vidigal T.H.D.A."/>
            <person name="Brescovit A.D."/>
            <person name="Santos A.J."/>
        </authorList>
    </citation>
    <scope>NUCLEOTIDE SEQUENCE</scope>
    <source>
        <tissue evidence="1">Shoot tissue taken approximately 20 cm above the soil surface</tissue>
    </source>
</reference>
<proteinExistence type="predicted"/>
<accession>A0A0A9DVM6</accession>
<organism evidence="1">
    <name type="scientific">Arundo donax</name>
    <name type="common">Giant reed</name>
    <name type="synonym">Donax arundinaceus</name>
    <dbReference type="NCBI Taxonomy" id="35708"/>
    <lineage>
        <taxon>Eukaryota</taxon>
        <taxon>Viridiplantae</taxon>
        <taxon>Streptophyta</taxon>
        <taxon>Embryophyta</taxon>
        <taxon>Tracheophyta</taxon>
        <taxon>Spermatophyta</taxon>
        <taxon>Magnoliopsida</taxon>
        <taxon>Liliopsida</taxon>
        <taxon>Poales</taxon>
        <taxon>Poaceae</taxon>
        <taxon>PACMAD clade</taxon>
        <taxon>Arundinoideae</taxon>
        <taxon>Arundineae</taxon>
        <taxon>Arundo</taxon>
    </lineage>
</organism>
<sequence>MFKRIPPPGCYFCCYNPFSCIRKKRVAIPHKSFKTRLRQSTQKFRIYYLQKKKTTLVHLTFVLAKLQVPKSRSATIEYNPCNNHIAYHLHPISTIFCKPFNTQPTGK</sequence>
<name>A0A0A9DVM6_ARUDO</name>